<evidence type="ECO:0000313" key="1">
    <source>
        <dbReference type="EMBL" id="KAG9394076.1"/>
    </source>
</evidence>
<reference evidence="1" key="1">
    <citation type="submission" date="2021-05" db="EMBL/GenBank/DDBJ databases">
        <title>A free-living protist that lacks canonical eukaryotic 1 DNA replication and segregation systems.</title>
        <authorList>
            <person name="Salas-Leiva D.E."/>
            <person name="Tromer E.C."/>
            <person name="Curtis B.A."/>
            <person name="Jerlstrom-Hultqvist J."/>
            <person name="Kolisko M."/>
            <person name="Yi Z."/>
            <person name="Salas-Leiva J.S."/>
            <person name="Gallot-Lavallee L."/>
            <person name="Kops G.J.P.L."/>
            <person name="Archibald J.M."/>
            <person name="Simpson A.G.B."/>
            <person name="Roger A.J."/>
        </authorList>
    </citation>
    <scope>NUCLEOTIDE SEQUENCE</scope>
    <source>
        <strain evidence="1">BICM</strain>
    </source>
</reference>
<dbReference type="EMBL" id="JAHDYR010000017">
    <property type="protein sequence ID" value="KAG9394076.1"/>
    <property type="molecule type" value="Genomic_DNA"/>
</dbReference>
<dbReference type="Proteomes" id="UP000717585">
    <property type="component" value="Unassembled WGS sequence"/>
</dbReference>
<proteinExistence type="predicted"/>
<sequence length="150" mass="16556">MDVLSGKASSPPQMPKLESLDLVIASQEPDVEQEIKQKEKEAKERQKALKKHQFDLKMKYAASQEQLEHTRQNLELCQVDYRAAGIEEPRVARANKVKNAKFIATMSTSTIHSTQMVVEKSAAPVRGRVVASRGIAGGAITPGLMMPPDM</sequence>
<dbReference type="AlphaFoldDB" id="A0A8J6E2A2"/>
<keyword evidence="2" id="KW-1185">Reference proteome</keyword>
<organism evidence="1 2">
    <name type="scientific">Carpediemonas membranifera</name>
    <dbReference type="NCBI Taxonomy" id="201153"/>
    <lineage>
        <taxon>Eukaryota</taxon>
        <taxon>Metamonada</taxon>
        <taxon>Carpediemonas-like organisms</taxon>
        <taxon>Carpediemonas</taxon>
    </lineage>
</organism>
<gene>
    <name evidence="1" type="ORF">J8273_4439</name>
</gene>
<name>A0A8J6E2A2_9EUKA</name>
<accession>A0A8J6E2A2</accession>
<comment type="caution">
    <text evidence="1">The sequence shown here is derived from an EMBL/GenBank/DDBJ whole genome shotgun (WGS) entry which is preliminary data.</text>
</comment>
<evidence type="ECO:0000313" key="2">
    <source>
        <dbReference type="Proteomes" id="UP000717585"/>
    </source>
</evidence>
<protein>
    <submittedName>
        <fullName evidence="1">Uncharacterized protein</fullName>
    </submittedName>
</protein>